<feature type="non-terminal residue" evidence="3">
    <location>
        <position position="1"/>
    </location>
</feature>
<evidence type="ECO:0000256" key="1">
    <source>
        <dbReference type="SAM" id="MobiDB-lite"/>
    </source>
</evidence>
<feature type="region of interest" description="Disordered" evidence="1">
    <location>
        <begin position="222"/>
        <end position="261"/>
    </location>
</feature>
<dbReference type="RefSeq" id="WP_145993255.1">
    <property type="nucleotide sequence ID" value="NZ_NIHM01000049.1"/>
</dbReference>
<organism evidence="3 4">
    <name type="scientific">Mediterraneibacter gnavus</name>
    <name type="common">Ruminococcus gnavus</name>
    <dbReference type="NCBI Taxonomy" id="33038"/>
    <lineage>
        <taxon>Bacteria</taxon>
        <taxon>Bacillati</taxon>
        <taxon>Bacillota</taxon>
        <taxon>Clostridia</taxon>
        <taxon>Lachnospirales</taxon>
        <taxon>Lachnospiraceae</taxon>
        <taxon>Mediterraneibacter</taxon>
    </lineage>
</organism>
<dbReference type="InterPro" id="IPR025465">
    <property type="entry name" value="DUF4316"/>
</dbReference>
<evidence type="ECO:0000259" key="2">
    <source>
        <dbReference type="Pfam" id="PF14195"/>
    </source>
</evidence>
<evidence type="ECO:0000313" key="4">
    <source>
        <dbReference type="Proteomes" id="UP000234849"/>
    </source>
</evidence>
<name>A0A2N5NDY3_MEDGN</name>
<gene>
    <name evidence="3" type="ORF">CDL18_15305</name>
</gene>
<protein>
    <submittedName>
        <fullName evidence="3">DNA primase</fullName>
    </submittedName>
</protein>
<reference evidence="3 4" key="1">
    <citation type="journal article" date="2017" name="Genome Med.">
        <title>A novel Ruminococcus gnavus clade enriched in inflammatory bowel disease patients.</title>
        <authorList>
            <person name="Hall A.B."/>
            <person name="Yassour M."/>
            <person name="Sauk J."/>
            <person name="Garner A."/>
            <person name="Jiang X."/>
            <person name="Arthur T."/>
            <person name="Lagoudas G.K."/>
            <person name="Vatanen T."/>
            <person name="Fornelos N."/>
            <person name="Wilson R."/>
            <person name="Bertha M."/>
            <person name="Cohen M."/>
            <person name="Garber J."/>
            <person name="Khalili H."/>
            <person name="Gevers D."/>
            <person name="Ananthakrishnan A.N."/>
            <person name="Kugathasan S."/>
            <person name="Lander E.S."/>
            <person name="Blainey P."/>
            <person name="Vlamakis H."/>
            <person name="Xavier R.J."/>
            <person name="Huttenhower C."/>
        </authorList>
    </citation>
    <scope>NUCLEOTIDE SEQUENCE [LARGE SCALE GENOMIC DNA]</scope>
    <source>
        <strain evidence="3 4">RJX1118</strain>
    </source>
</reference>
<proteinExistence type="predicted"/>
<accession>A0A2N5NDY3</accession>
<feature type="compositionally biased region" description="Basic and acidic residues" evidence="1">
    <location>
        <begin position="222"/>
        <end position="233"/>
    </location>
</feature>
<comment type="caution">
    <text evidence="3">The sequence shown here is derived from an EMBL/GenBank/DDBJ whole genome shotgun (WGS) entry which is preliminary data.</text>
</comment>
<dbReference type="Proteomes" id="UP000234849">
    <property type="component" value="Unassembled WGS sequence"/>
</dbReference>
<sequence>AVNAYYRKHKTLDGCPHLSPEQLEKLKADMASSWHLGDKPFATWALSNNSAEIRRVKDRIKSLSQQKEIGFVGWEFDGGKVEANTEANRLQIFFEDKPDEATREALKSNGFRWSPKAGAWQRQLTSNAYYAADYVKAIAPLTGEKPTELQRAHIRAQKVAAQEQPAQEQPENYLKAAEQTTEQNYNMIDGQINNTPTAAELEEKAKAGGQISLAEYAEALKAEKKQTEPEKKLSIRAQLKAAKEQTPKKQARQKTQDLERS</sequence>
<dbReference type="EMBL" id="NIHM01000049">
    <property type="protein sequence ID" value="PLT52220.1"/>
    <property type="molecule type" value="Genomic_DNA"/>
</dbReference>
<feature type="domain" description="DUF4316" evidence="2">
    <location>
        <begin position="170"/>
        <end position="215"/>
    </location>
</feature>
<evidence type="ECO:0000313" key="3">
    <source>
        <dbReference type="EMBL" id="PLT52220.1"/>
    </source>
</evidence>
<dbReference type="AlphaFoldDB" id="A0A2N5NDY3"/>
<dbReference type="Pfam" id="PF14195">
    <property type="entry name" value="DUF4316"/>
    <property type="match status" value="1"/>
</dbReference>